<feature type="region of interest" description="Disordered" evidence="2">
    <location>
        <begin position="441"/>
        <end position="462"/>
    </location>
</feature>
<organism evidence="4 5">
    <name type="scientific">Spodoptera exigua</name>
    <name type="common">Beet armyworm</name>
    <name type="synonym">Noctua fulgens</name>
    <dbReference type="NCBI Taxonomy" id="7107"/>
    <lineage>
        <taxon>Eukaryota</taxon>
        <taxon>Metazoa</taxon>
        <taxon>Ecdysozoa</taxon>
        <taxon>Arthropoda</taxon>
        <taxon>Hexapoda</taxon>
        <taxon>Insecta</taxon>
        <taxon>Pterygota</taxon>
        <taxon>Neoptera</taxon>
        <taxon>Endopterygota</taxon>
        <taxon>Lepidoptera</taxon>
        <taxon>Glossata</taxon>
        <taxon>Ditrysia</taxon>
        <taxon>Noctuoidea</taxon>
        <taxon>Noctuidae</taxon>
        <taxon>Amphipyrinae</taxon>
        <taxon>Spodoptera</taxon>
    </lineage>
</organism>
<keyword evidence="1" id="KW-0479">Metal-binding</keyword>
<evidence type="ECO:0000256" key="1">
    <source>
        <dbReference type="PROSITE-ProRule" id="PRU00325"/>
    </source>
</evidence>
<feature type="compositionally biased region" description="Basic residues" evidence="2">
    <location>
        <begin position="451"/>
        <end position="460"/>
    </location>
</feature>
<evidence type="ECO:0000313" key="5">
    <source>
        <dbReference type="Proteomes" id="UP000814243"/>
    </source>
</evidence>
<keyword evidence="1" id="KW-0862">Zinc</keyword>
<protein>
    <recommendedName>
        <fullName evidence="3">SWIM-type domain-containing protein</fullName>
    </recommendedName>
</protein>
<comment type="caution">
    <text evidence="4">The sequence shown here is derived from an EMBL/GenBank/DDBJ whole genome shotgun (WGS) entry which is preliminary data.</text>
</comment>
<name>A0A922MPU3_SPOEX</name>
<dbReference type="Pfam" id="PF25572">
    <property type="entry name" value="TPR_ZSWIM8"/>
    <property type="match status" value="1"/>
</dbReference>
<dbReference type="GO" id="GO:0008270">
    <property type="term" value="F:zinc ion binding"/>
    <property type="evidence" value="ECO:0007669"/>
    <property type="project" value="UniProtKB-KW"/>
</dbReference>
<evidence type="ECO:0000313" key="4">
    <source>
        <dbReference type="EMBL" id="KAH9640453.1"/>
    </source>
</evidence>
<proteinExistence type="predicted"/>
<dbReference type="PANTHER" id="PTHR22619">
    <property type="entry name" value="ZINC FINGER SWIM DOMAIN CONTAINING PROTEIN 4, 5, 6"/>
    <property type="match status" value="1"/>
</dbReference>
<dbReference type="PANTHER" id="PTHR22619:SF1">
    <property type="entry name" value="ZINC FINGER SWIM DOMAIN-CONTAINING PROTEIN 8"/>
    <property type="match status" value="1"/>
</dbReference>
<accession>A0A922MPU3</accession>
<dbReference type="PROSITE" id="PS50966">
    <property type="entry name" value="ZF_SWIM"/>
    <property type="match status" value="1"/>
</dbReference>
<evidence type="ECO:0000259" key="3">
    <source>
        <dbReference type="PROSITE" id="PS50966"/>
    </source>
</evidence>
<sequence>MAKGADRPPQSTWGLPYSTGRRLTISVLRILRDSKKIPYAAGVQSLRAFAITGEVGDGQIFRTHLEPDRQKRTFKCKDCGTHMKQCILNFTEKTVSTLSELAAKCVASHIPFELVEHVYPPVPEQLQLQIAFWSFPDSEDDIRLYSCLANGSSDEFQKGEHLFRDRAVKDVLQIGFHLSATVVVLSMPRAQFNVAVTFDRQRISSCNCTCSSTAHWCSHIVAVCLYRIHLPTQVCLRAPVSESLQRLRRDQLQKFAQYLISELPRQVLPTAQRILDELLSAQPNTINTTCGAPDPTAGASAYEYTSWFLDEKTLHNNINKILVKFCVPTPIVFSDVNYLSTSAPPAAAEWSSLLRPLRGREPEGMWNLLSIVREMFKRNDRNAIPLLEIITEEVMACEQVVVLWRLAALNPALAPHERDTLHEQFAQWHMKVLDKVAKSRNTHIPASSSSHSRHSSRSHSHSPYINGISENEVFPGFHPAMEACFLEWDDYQIPGVTYTKDLNPLYHSPFTIFRHADKQNESVHQVNSSKAVLNNEMSLSYRLTNPDPSLHGHRTTVLRNSHIAVDLAIPGPSSQPCGSEEGPSEPPRDSGPSDGNHSSVSSEGKYQNKQVQKCL</sequence>
<keyword evidence="1" id="KW-0863">Zinc-finger</keyword>
<gene>
    <name evidence="4" type="ORF">HF086_018119</name>
</gene>
<dbReference type="EMBL" id="JACEFF010000281">
    <property type="protein sequence ID" value="KAH9640453.1"/>
    <property type="molecule type" value="Genomic_DNA"/>
</dbReference>
<dbReference type="InterPro" id="IPR057945">
    <property type="entry name" value="TPR_ZSWIM8"/>
</dbReference>
<evidence type="ECO:0000256" key="2">
    <source>
        <dbReference type="SAM" id="MobiDB-lite"/>
    </source>
</evidence>
<feature type="region of interest" description="Disordered" evidence="2">
    <location>
        <begin position="568"/>
        <end position="615"/>
    </location>
</feature>
<dbReference type="GO" id="GO:0031462">
    <property type="term" value="C:Cul2-RING ubiquitin ligase complex"/>
    <property type="evidence" value="ECO:0007669"/>
    <property type="project" value="TreeGrafter"/>
</dbReference>
<reference evidence="4" key="1">
    <citation type="journal article" date="2021" name="G3 (Bethesda)">
        <title>Genome and transcriptome analysis of the beet armyworm Spodoptera exigua reveals targets for pest control. .</title>
        <authorList>
            <person name="Simon S."/>
            <person name="Breeschoten T."/>
            <person name="Jansen H.J."/>
            <person name="Dirks R.P."/>
            <person name="Schranz M.E."/>
            <person name="Ros V.I.D."/>
        </authorList>
    </citation>
    <scope>NUCLEOTIDE SEQUENCE</scope>
    <source>
        <strain evidence="4">TB_SE_WUR_2020</strain>
    </source>
</reference>
<dbReference type="InterPro" id="IPR007527">
    <property type="entry name" value="Znf_SWIM"/>
</dbReference>
<dbReference type="Pfam" id="PF04434">
    <property type="entry name" value="SWIM"/>
    <property type="match status" value="1"/>
</dbReference>
<feature type="domain" description="SWIM-type" evidence="3">
    <location>
        <begin position="192"/>
        <end position="228"/>
    </location>
</feature>
<feature type="compositionally biased region" description="Polar residues" evidence="2">
    <location>
        <begin position="596"/>
        <end position="615"/>
    </location>
</feature>
<dbReference type="AlphaFoldDB" id="A0A922MPU3"/>
<dbReference type="Proteomes" id="UP000814243">
    <property type="component" value="Unassembled WGS sequence"/>
</dbReference>
<feature type="compositionally biased region" description="Low complexity" evidence="2">
    <location>
        <begin position="570"/>
        <end position="581"/>
    </location>
</feature>